<reference evidence="6" key="1">
    <citation type="journal article" date="2015" name="Nature">
        <title>Complex archaea that bridge the gap between prokaryotes and eukaryotes.</title>
        <authorList>
            <person name="Spang A."/>
            <person name="Saw J.H."/>
            <person name="Jorgensen S.L."/>
            <person name="Zaremba-Niedzwiedzka K."/>
            <person name="Martijn J."/>
            <person name="Lind A.E."/>
            <person name="van Eijk R."/>
            <person name="Schleper C."/>
            <person name="Guy L."/>
            <person name="Ettema T.J."/>
        </authorList>
    </citation>
    <scope>NUCLEOTIDE SEQUENCE</scope>
</reference>
<evidence type="ECO:0000256" key="2">
    <source>
        <dbReference type="ARBA" id="ARBA00022723"/>
    </source>
</evidence>
<dbReference type="PANTHER" id="PTHR24960">
    <property type="entry name" value="PHOTOSYSTEM I IRON-SULFUR CENTER-RELATED"/>
    <property type="match status" value="1"/>
</dbReference>
<keyword evidence="2" id="KW-0479">Metal-binding</keyword>
<dbReference type="GO" id="GO:0046872">
    <property type="term" value="F:metal ion binding"/>
    <property type="evidence" value="ECO:0007669"/>
    <property type="project" value="UniProtKB-KW"/>
</dbReference>
<protein>
    <recommendedName>
        <fullName evidence="5">4Fe-4S ferredoxin-type domain-containing protein</fullName>
    </recommendedName>
</protein>
<evidence type="ECO:0000313" key="6">
    <source>
        <dbReference type="EMBL" id="KKM15502.1"/>
    </source>
</evidence>
<proteinExistence type="predicted"/>
<feature type="domain" description="4Fe-4S ferredoxin-type" evidence="5">
    <location>
        <begin position="158"/>
        <end position="187"/>
    </location>
</feature>
<dbReference type="Gene3D" id="1.20.1440.230">
    <property type="entry name" value="NADH-ubiquinone oxidoreductase 51kDa subunit, iron-sulphur binding domain"/>
    <property type="match status" value="1"/>
</dbReference>
<dbReference type="SUPFAM" id="SSF54862">
    <property type="entry name" value="4Fe-4S ferredoxins"/>
    <property type="match status" value="1"/>
</dbReference>
<dbReference type="Pfam" id="PF10589">
    <property type="entry name" value="NADH_4Fe-4S"/>
    <property type="match status" value="1"/>
</dbReference>
<keyword evidence="1" id="KW-0004">4Fe-4S</keyword>
<name>A0A0F9HK69_9ZZZZ</name>
<evidence type="ECO:0000259" key="5">
    <source>
        <dbReference type="PROSITE" id="PS51379"/>
    </source>
</evidence>
<dbReference type="InterPro" id="IPR017900">
    <property type="entry name" value="4Fe4S_Fe_S_CS"/>
</dbReference>
<dbReference type="Pfam" id="PF12838">
    <property type="entry name" value="Fer4_7"/>
    <property type="match status" value="1"/>
</dbReference>
<dbReference type="Gene3D" id="3.30.70.20">
    <property type="match status" value="1"/>
</dbReference>
<dbReference type="InterPro" id="IPR037207">
    <property type="entry name" value="Nuop51_4Fe4S-bd_sf"/>
</dbReference>
<dbReference type="PROSITE" id="PS51379">
    <property type="entry name" value="4FE4S_FER_2"/>
    <property type="match status" value="2"/>
</dbReference>
<dbReference type="GO" id="GO:0051539">
    <property type="term" value="F:4 iron, 4 sulfur cluster binding"/>
    <property type="evidence" value="ECO:0007669"/>
    <property type="project" value="UniProtKB-KW"/>
</dbReference>
<keyword evidence="4" id="KW-0411">Iron-sulfur</keyword>
<feature type="domain" description="4Fe-4S ferredoxin-type" evidence="5">
    <location>
        <begin position="121"/>
        <end position="150"/>
    </location>
</feature>
<keyword evidence="3" id="KW-0408">Iron</keyword>
<dbReference type="PROSITE" id="PS00198">
    <property type="entry name" value="4FE4S_FER_1"/>
    <property type="match status" value="1"/>
</dbReference>
<gene>
    <name evidence="6" type="ORF">LCGC14_1695420</name>
</gene>
<comment type="caution">
    <text evidence="6">The sequence shown here is derived from an EMBL/GenBank/DDBJ whole genome shotgun (WGS) entry which is preliminary data.</text>
</comment>
<dbReference type="PANTHER" id="PTHR24960:SF79">
    <property type="entry name" value="PHOTOSYSTEM I IRON-SULFUR CENTER"/>
    <property type="match status" value="1"/>
</dbReference>
<dbReference type="InterPro" id="IPR019575">
    <property type="entry name" value="Nuop51_4Fe4S-bd"/>
</dbReference>
<dbReference type="EMBL" id="LAZR01014891">
    <property type="protein sequence ID" value="KKM15502.1"/>
    <property type="molecule type" value="Genomic_DNA"/>
</dbReference>
<evidence type="ECO:0000256" key="3">
    <source>
        <dbReference type="ARBA" id="ARBA00023004"/>
    </source>
</evidence>
<dbReference type="InterPro" id="IPR050157">
    <property type="entry name" value="PSI_iron-sulfur_center"/>
</dbReference>
<dbReference type="AlphaFoldDB" id="A0A0F9HK69"/>
<sequence length="195" mass="21475">MTETKEKKTSEIKKEADEISCPVKRAVYFVDEFLKGPMCGKCFPCEMGSYEALVRLRGIEGGSGAEDDLGALRRIAGEMLKTSRCKKGKDTANFIIEWIDTDVFAGHIQGVCADKECMALVEYVVIPDKCTNCALCHEACKDNAITGEKAATFLSEYVPFEISQERCTKCGECIKVCPEEAIELIDVMDAEGVEV</sequence>
<dbReference type="InterPro" id="IPR017896">
    <property type="entry name" value="4Fe4S_Fe-S-bd"/>
</dbReference>
<organism evidence="6">
    <name type="scientific">marine sediment metagenome</name>
    <dbReference type="NCBI Taxonomy" id="412755"/>
    <lineage>
        <taxon>unclassified sequences</taxon>
        <taxon>metagenomes</taxon>
        <taxon>ecological metagenomes</taxon>
    </lineage>
</organism>
<evidence type="ECO:0000256" key="1">
    <source>
        <dbReference type="ARBA" id="ARBA00022485"/>
    </source>
</evidence>
<accession>A0A0F9HK69</accession>
<evidence type="ECO:0000256" key="4">
    <source>
        <dbReference type="ARBA" id="ARBA00023014"/>
    </source>
</evidence>